<keyword evidence="2" id="KW-1185">Reference proteome</keyword>
<name>A0A4S8KJK3_DENBC</name>
<reference evidence="1 2" key="1">
    <citation type="journal article" date="2019" name="Nat. Ecol. Evol.">
        <title>Megaphylogeny resolves global patterns of mushroom evolution.</title>
        <authorList>
            <person name="Varga T."/>
            <person name="Krizsan K."/>
            <person name="Foldi C."/>
            <person name="Dima B."/>
            <person name="Sanchez-Garcia M."/>
            <person name="Sanchez-Ramirez S."/>
            <person name="Szollosi G.J."/>
            <person name="Szarkandi J.G."/>
            <person name="Papp V."/>
            <person name="Albert L."/>
            <person name="Andreopoulos W."/>
            <person name="Angelini C."/>
            <person name="Antonin V."/>
            <person name="Barry K.W."/>
            <person name="Bougher N.L."/>
            <person name="Buchanan P."/>
            <person name="Buyck B."/>
            <person name="Bense V."/>
            <person name="Catcheside P."/>
            <person name="Chovatia M."/>
            <person name="Cooper J."/>
            <person name="Damon W."/>
            <person name="Desjardin D."/>
            <person name="Finy P."/>
            <person name="Geml J."/>
            <person name="Haridas S."/>
            <person name="Hughes K."/>
            <person name="Justo A."/>
            <person name="Karasinski D."/>
            <person name="Kautmanova I."/>
            <person name="Kiss B."/>
            <person name="Kocsube S."/>
            <person name="Kotiranta H."/>
            <person name="LaButti K.M."/>
            <person name="Lechner B.E."/>
            <person name="Liimatainen K."/>
            <person name="Lipzen A."/>
            <person name="Lukacs Z."/>
            <person name="Mihaltcheva S."/>
            <person name="Morgado L.N."/>
            <person name="Niskanen T."/>
            <person name="Noordeloos M.E."/>
            <person name="Ohm R.A."/>
            <person name="Ortiz-Santana B."/>
            <person name="Ovrebo C."/>
            <person name="Racz N."/>
            <person name="Riley R."/>
            <person name="Savchenko A."/>
            <person name="Shiryaev A."/>
            <person name="Soop K."/>
            <person name="Spirin V."/>
            <person name="Szebenyi C."/>
            <person name="Tomsovsky M."/>
            <person name="Tulloss R.E."/>
            <person name="Uehling J."/>
            <person name="Grigoriev I.V."/>
            <person name="Vagvolgyi C."/>
            <person name="Papp T."/>
            <person name="Martin F.M."/>
            <person name="Miettinen O."/>
            <person name="Hibbett D.S."/>
            <person name="Nagy L.G."/>
        </authorList>
    </citation>
    <scope>NUCLEOTIDE SEQUENCE [LARGE SCALE GENOMIC DNA]</scope>
    <source>
        <strain evidence="1 2">CBS 962.96</strain>
    </source>
</reference>
<evidence type="ECO:0000313" key="1">
    <source>
        <dbReference type="EMBL" id="THU75682.1"/>
    </source>
</evidence>
<dbReference type="AlphaFoldDB" id="A0A4S8KJK3"/>
<accession>A0A4S8KJK3</accession>
<gene>
    <name evidence="1" type="ORF">K435DRAFT_880350</name>
</gene>
<protein>
    <submittedName>
        <fullName evidence="1">Uncharacterized protein</fullName>
    </submittedName>
</protein>
<proteinExistence type="predicted"/>
<dbReference type="InterPro" id="IPR029071">
    <property type="entry name" value="Ubiquitin-like_domsf"/>
</dbReference>
<evidence type="ECO:0000313" key="2">
    <source>
        <dbReference type="Proteomes" id="UP000297245"/>
    </source>
</evidence>
<sequence>MQTRFRVKCSSDDTVGDLKELIAAQTVKEMVRALPRLSLFSDILSPSRLLAMLCLLPLFPTHPFLRLIVHHSHVRYLAHFPFPIPPIYLST</sequence>
<dbReference type="SUPFAM" id="SSF54236">
    <property type="entry name" value="Ubiquitin-like"/>
    <property type="match status" value="1"/>
</dbReference>
<dbReference type="EMBL" id="ML181683">
    <property type="protein sequence ID" value="THU75682.1"/>
    <property type="molecule type" value="Genomic_DNA"/>
</dbReference>
<organism evidence="1 2">
    <name type="scientific">Dendrothele bispora (strain CBS 962.96)</name>
    <dbReference type="NCBI Taxonomy" id="1314807"/>
    <lineage>
        <taxon>Eukaryota</taxon>
        <taxon>Fungi</taxon>
        <taxon>Dikarya</taxon>
        <taxon>Basidiomycota</taxon>
        <taxon>Agaricomycotina</taxon>
        <taxon>Agaricomycetes</taxon>
        <taxon>Agaricomycetidae</taxon>
        <taxon>Agaricales</taxon>
        <taxon>Agaricales incertae sedis</taxon>
        <taxon>Dendrothele</taxon>
    </lineage>
</organism>
<dbReference type="Proteomes" id="UP000297245">
    <property type="component" value="Unassembled WGS sequence"/>
</dbReference>